<dbReference type="InterPro" id="IPR000835">
    <property type="entry name" value="HTH_MarR-typ"/>
</dbReference>
<dbReference type="InterPro" id="IPR052067">
    <property type="entry name" value="Metal_resp_HTH_trans_reg"/>
</dbReference>
<evidence type="ECO:0000313" key="6">
    <source>
        <dbReference type="Proteomes" id="UP000266385"/>
    </source>
</evidence>
<dbReference type="Proteomes" id="UP000266385">
    <property type="component" value="Unassembled WGS sequence"/>
</dbReference>
<evidence type="ECO:0000256" key="3">
    <source>
        <dbReference type="ARBA" id="ARBA00023163"/>
    </source>
</evidence>
<reference evidence="5 6" key="1">
    <citation type="submission" date="2018-08" db="EMBL/GenBank/DDBJ databases">
        <title>Henriciella mobilis sp. nov., isolated from seawater.</title>
        <authorList>
            <person name="Cheng H."/>
            <person name="Wu Y.-H."/>
            <person name="Xu X.-W."/>
            <person name="Guo L.-L."/>
        </authorList>
    </citation>
    <scope>NUCLEOTIDE SEQUENCE [LARGE SCALE GENOMIC DNA]</scope>
    <source>
        <strain evidence="5 6">JN25</strain>
    </source>
</reference>
<sequence>MTKSADHPQETLRLDGFLPYRLSVLSNAVSRKIADMYEREFDISIWQWRIIAVLGESDGLTSTEVANRTLMDKPAVSRAAASLTERNIISRKSDDADRRKAELRLTDKGREIYAAIKPRALAYERELLASLSPEESRMLHGLLTRLSHIASPDRNLWSETGE</sequence>
<dbReference type="SMART" id="SM00347">
    <property type="entry name" value="HTH_MARR"/>
    <property type="match status" value="1"/>
</dbReference>
<dbReference type="SUPFAM" id="SSF46785">
    <property type="entry name" value="Winged helix' DNA-binding domain"/>
    <property type="match status" value="1"/>
</dbReference>
<dbReference type="InterPro" id="IPR036388">
    <property type="entry name" value="WH-like_DNA-bd_sf"/>
</dbReference>
<dbReference type="Pfam" id="PF12802">
    <property type="entry name" value="MarR_2"/>
    <property type="match status" value="1"/>
</dbReference>
<dbReference type="RefSeq" id="WP_119374889.1">
    <property type="nucleotide sequence ID" value="NZ_QWFX01000005.1"/>
</dbReference>
<organism evidence="5 6">
    <name type="scientific">Henriciella mobilis</name>
    <dbReference type="NCBI Taxonomy" id="2305467"/>
    <lineage>
        <taxon>Bacteria</taxon>
        <taxon>Pseudomonadati</taxon>
        <taxon>Pseudomonadota</taxon>
        <taxon>Alphaproteobacteria</taxon>
        <taxon>Hyphomonadales</taxon>
        <taxon>Hyphomonadaceae</taxon>
        <taxon>Henriciella</taxon>
    </lineage>
</organism>
<dbReference type="OrthoDB" id="8906692at2"/>
<protein>
    <submittedName>
        <fullName evidence="5">MarR family transcriptional regulator</fullName>
    </submittedName>
</protein>
<dbReference type="Gene3D" id="1.10.10.10">
    <property type="entry name" value="Winged helix-like DNA-binding domain superfamily/Winged helix DNA-binding domain"/>
    <property type="match status" value="1"/>
</dbReference>
<evidence type="ECO:0000256" key="1">
    <source>
        <dbReference type="ARBA" id="ARBA00023015"/>
    </source>
</evidence>
<keyword evidence="2" id="KW-0238">DNA-binding</keyword>
<dbReference type="AlphaFoldDB" id="A0A399RS43"/>
<dbReference type="InterPro" id="IPR036390">
    <property type="entry name" value="WH_DNA-bd_sf"/>
</dbReference>
<dbReference type="PROSITE" id="PS50995">
    <property type="entry name" value="HTH_MARR_2"/>
    <property type="match status" value="1"/>
</dbReference>
<gene>
    <name evidence="5" type="ORF">D1223_02875</name>
</gene>
<dbReference type="EMBL" id="QWFX01000005">
    <property type="protein sequence ID" value="RIJ32809.1"/>
    <property type="molecule type" value="Genomic_DNA"/>
</dbReference>
<evidence type="ECO:0000259" key="4">
    <source>
        <dbReference type="PROSITE" id="PS50995"/>
    </source>
</evidence>
<evidence type="ECO:0000256" key="2">
    <source>
        <dbReference type="ARBA" id="ARBA00023125"/>
    </source>
</evidence>
<dbReference type="GO" id="GO:0003677">
    <property type="term" value="F:DNA binding"/>
    <property type="evidence" value="ECO:0007669"/>
    <property type="project" value="UniProtKB-KW"/>
</dbReference>
<keyword evidence="6" id="KW-1185">Reference proteome</keyword>
<feature type="domain" description="HTH marR-type" evidence="4">
    <location>
        <begin position="15"/>
        <end position="148"/>
    </location>
</feature>
<evidence type="ECO:0000313" key="5">
    <source>
        <dbReference type="EMBL" id="RIJ32809.1"/>
    </source>
</evidence>
<comment type="caution">
    <text evidence="5">The sequence shown here is derived from an EMBL/GenBank/DDBJ whole genome shotgun (WGS) entry which is preliminary data.</text>
</comment>
<dbReference type="GO" id="GO:0003700">
    <property type="term" value="F:DNA-binding transcription factor activity"/>
    <property type="evidence" value="ECO:0007669"/>
    <property type="project" value="InterPro"/>
</dbReference>
<dbReference type="PRINTS" id="PR00598">
    <property type="entry name" value="HTHMARR"/>
</dbReference>
<accession>A0A399RS43</accession>
<name>A0A399RS43_9PROT</name>
<keyword evidence="3" id="KW-0804">Transcription</keyword>
<dbReference type="PANTHER" id="PTHR35790:SF4">
    <property type="entry name" value="HTH-TYPE TRANSCRIPTIONAL REGULATOR PCHR"/>
    <property type="match status" value="1"/>
</dbReference>
<dbReference type="PANTHER" id="PTHR35790">
    <property type="entry name" value="HTH-TYPE TRANSCRIPTIONAL REGULATOR PCHR"/>
    <property type="match status" value="1"/>
</dbReference>
<proteinExistence type="predicted"/>
<keyword evidence="1" id="KW-0805">Transcription regulation</keyword>